<comment type="subcellular location">
    <subcellularLocation>
        <location evidence="8">Cell membrane</location>
        <topology evidence="8">Multi-pass membrane protein</topology>
    </subcellularLocation>
    <subcellularLocation>
        <location evidence="1">Membrane</location>
        <topology evidence="1">Multi-pass membrane protein</topology>
    </subcellularLocation>
</comment>
<keyword evidence="4 8" id="KW-0808">Transferase</keyword>
<evidence type="ECO:0000313" key="12">
    <source>
        <dbReference type="Proteomes" id="UP001164706"/>
    </source>
</evidence>
<evidence type="ECO:0000256" key="10">
    <source>
        <dbReference type="SAM" id="MobiDB-lite"/>
    </source>
</evidence>
<dbReference type="HAMAP" id="MF_01937">
    <property type="entry name" value="MenA_1"/>
    <property type="match status" value="1"/>
</dbReference>
<name>A0A9E8S9I8_9MICO</name>
<evidence type="ECO:0000256" key="3">
    <source>
        <dbReference type="ARBA" id="ARBA00022475"/>
    </source>
</evidence>
<dbReference type="GO" id="GO:0042371">
    <property type="term" value="P:vitamin K biosynthetic process"/>
    <property type="evidence" value="ECO:0007669"/>
    <property type="project" value="TreeGrafter"/>
</dbReference>
<feature type="transmembrane region" description="Helical" evidence="8">
    <location>
        <begin position="277"/>
        <end position="297"/>
    </location>
</feature>
<proteinExistence type="inferred from homology"/>
<feature type="compositionally biased region" description="Basic residues" evidence="10">
    <location>
        <begin position="1"/>
        <end position="11"/>
    </location>
</feature>
<dbReference type="Proteomes" id="UP001164706">
    <property type="component" value="Chromosome"/>
</dbReference>
<dbReference type="GO" id="GO:0005886">
    <property type="term" value="C:plasma membrane"/>
    <property type="evidence" value="ECO:0007669"/>
    <property type="project" value="UniProtKB-SubCell"/>
</dbReference>
<organism evidence="11 12">
    <name type="scientific">Microcella daejeonensis</name>
    <dbReference type="NCBI Taxonomy" id="2994971"/>
    <lineage>
        <taxon>Bacteria</taxon>
        <taxon>Bacillati</taxon>
        <taxon>Actinomycetota</taxon>
        <taxon>Actinomycetes</taxon>
        <taxon>Micrococcales</taxon>
        <taxon>Microbacteriaceae</taxon>
        <taxon>Microcella</taxon>
    </lineage>
</organism>
<keyword evidence="7 8" id="KW-0472">Membrane</keyword>
<reference evidence="11" key="1">
    <citation type="submission" date="2022-11" db="EMBL/GenBank/DDBJ databases">
        <title>Description of Microcella daejonensis nov. sp, isolated from riverside soil.</title>
        <authorList>
            <person name="Molina K.M."/>
            <person name="Kim S.B."/>
        </authorList>
    </citation>
    <scope>NUCLEOTIDE SEQUENCE</scope>
    <source>
        <strain evidence="11">MMS21-STM12</strain>
    </source>
</reference>
<dbReference type="GO" id="GO:0009234">
    <property type="term" value="P:menaquinone biosynthetic process"/>
    <property type="evidence" value="ECO:0007669"/>
    <property type="project" value="UniProtKB-UniRule"/>
</dbReference>
<feature type="transmembrane region" description="Helical" evidence="8">
    <location>
        <begin position="125"/>
        <end position="147"/>
    </location>
</feature>
<accession>A0A9E8S9I8</accession>
<dbReference type="PANTHER" id="PTHR13929:SF0">
    <property type="entry name" value="UBIA PRENYLTRANSFERASE DOMAIN-CONTAINING PROTEIN 1"/>
    <property type="match status" value="1"/>
</dbReference>
<feature type="transmembrane region" description="Helical" evidence="8">
    <location>
        <begin position="77"/>
        <end position="97"/>
    </location>
</feature>
<feature type="transmembrane region" description="Helical" evidence="8">
    <location>
        <begin position="184"/>
        <end position="204"/>
    </location>
</feature>
<keyword evidence="5 8" id="KW-0812">Transmembrane</keyword>
<feature type="transmembrane region" description="Helical" evidence="8">
    <location>
        <begin position="210"/>
        <end position="230"/>
    </location>
</feature>
<evidence type="ECO:0000256" key="2">
    <source>
        <dbReference type="ARBA" id="ARBA00022428"/>
    </source>
</evidence>
<evidence type="ECO:0000256" key="6">
    <source>
        <dbReference type="ARBA" id="ARBA00022989"/>
    </source>
</evidence>
<keyword evidence="12" id="KW-1185">Reference proteome</keyword>
<feature type="region of interest" description="Disordered" evidence="10">
    <location>
        <begin position="1"/>
        <end position="37"/>
    </location>
</feature>
<feature type="transmembrane region" description="Helical" evidence="8">
    <location>
        <begin position="251"/>
        <end position="271"/>
    </location>
</feature>
<dbReference type="InterPro" id="IPR026046">
    <property type="entry name" value="UBIAD1"/>
</dbReference>
<gene>
    <name evidence="8" type="primary">menA</name>
    <name evidence="11" type="ORF">OVN18_03410</name>
</gene>
<dbReference type="Pfam" id="PF01040">
    <property type="entry name" value="UbiA"/>
    <property type="match status" value="1"/>
</dbReference>
<dbReference type="Gene3D" id="1.10.357.140">
    <property type="entry name" value="UbiA prenyltransferase"/>
    <property type="match status" value="1"/>
</dbReference>
<feature type="transmembrane region" description="Helical" evidence="8">
    <location>
        <begin position="153"/>
        <end position="172"/>
    </location>
</feature>
<protein>
    <recommendedName>
        <fullName evidence="8 9">1,4-dihydroxy-2-naphthoate octaprenyltransferase</fullName>
        <shortName evidence="8">DHNA-octaprenyltransferase</shortName>
        <ecNumber evidence="8 9">2.5.1.74</ecNumber>
    </recommendedName>
</protein>
<feature type="transmembrane region" description="Helical" evidence="8">
    <location>
        <begin position="304"/>
        <end position="327"/>
    </location>
</feature>
<dbReference type="KEGG" id="mdb:OVN18_03410"/>
<dbReference type="RefSeq" id="WP_267781918.1">
    <property type="nucleotide sequence ID" value="NZ_CP113089.1"/>
</dbReference>
<keyword evidence="6 8" id="KW-1133">Transmembrane helix</keyword>
<evidence type="ECO:0000313" key="11">
    <source>
        <dbReference type="EMBL" id="WAB82069.1"/>
    </source>
</evidence>
<dbReference type="InterPro" id="IPR000537">
    <property type="entry name" value="UbiA_prenyltransferase"/>
</dbReference>
<dbReference type="InterPro" id="IPR044878">
    <property type="entry name" value="UbiA_sf"/>
</dbReference>
<dbReference type="EC" id="2.5.1.74" evidence="8 9"/>
<evidence type="ECO:0000256" key="9">
    <source>
        <dbReference type="NCBIfam" id="TIGR00751"/>
    </source>
</evidence>
<dbReference type="AlphaFoldDB" id="A0A9E8S9I8"/>
<comment type="function">
    <text evidence="8">Conversion of 1,4-dihydroxy-2-naphthoate (DHNA) to demethylmenaquinone (DMK).</text>
</comment>
<sequence length="328" mass="33673">MATTSKKKPRSRPGNPARSGNPAARSGTAARSGNPAAASRATARDWIAGARLRTLTLAIAPVALGTAIAFVTEGYDLPIALLSLAVAVLLQIGVNYANDYSDGVRGTDAVRVGPRRLTGGGLAPARTVLTVALVFFGLGAAAGLAVVVLSGQYWLLIVGAIALAAAWFYTGGKKPYGYSGFGELVAFLFFGPVAVIGTTYVQIGEVPLDAIVAGVIAGLFAAAVMLVNNIRDIEQDGVAAKRTLAVRLGDRAARILFGVLLLVAFGLVGYFCVFYVFAPFVYFALLLAAPVVLIVLTARTAGELVLALKMTSAAALVTGVSLAAAIAF</sequence>
<dbReference type="PANTHER" id="PTHR13929">
    <property type="entry name" value="1,4-DIHYDROXY-2-NAPHTHOATE OCTAPRENYLTRANSFERASE"/>
    <property type="match status" value="1"/>
</dbReference>
<evidence type="ECO:0000256" key="7">
    <source>
        <dbReference type="ARBA" id="ARBA00023136"/>
    </source>
</evidence>
<dbReference type="NCBIfam" id="NF004751">
    <property type="entry name" value="PRK06080.1-3"/>
    <property type="match status" value="1"/>
</dbReference>
<evidence type="ECO:0000256" key="5">
    <source>
        <dbReference type="ARBA" id="ARBA00022692"/>
    </source>
</evidence>
<evidence type="ECO:0000256" key="4">
    <source>
        <dbReference type="ARBA" id="ARBA00022679"/>
    </source>
</evidence>
<keyword evidence="2 8" id="KW-0474">Menaquinone biosynthesis</keyword>
<feature type="transmembrane region" description="Helical" evidence="8">
    <location>
        <begin position="54"/>
        <end position="71"/>
    </location>
</feature>
<dbReference type="GO" id="GO:0046428">
    <property type="term" value="F:1,4-dihydroxy-2-naphthoate polyprenyltransferase activity"/>
    <property type="evidence" value="ECO:0007669"/>
    <property type="project" value="UniProtKB-UniRule"/>
</dbReference>
<evidence type="ECO:0000256" key="1">
    <source>
        <dbReference type="ARBA" id="ARBA00004141"/>
    </source>
</evidence>
<comment type="pathway">
    <text evidence="8">Quinol/quinone metabolism; menaquinone biosynthesis; menaquinol from 1,4-dihydroxy-2-naphthoate: step 1/2.</text>
</comment>
<evidence type="ECO:0000256" key="8">
    <source>
        <dbReference type="HAMAP-Rule" id="MF_01937"/>
    </source>
</evidence>
<dbReference type="EMBL" id="CP113089">
    <property type="protein sequence ID" value="WAB82069.1"/>
    <property type="molecule type" value="Genomic_DNA"/>
</dbReference>
<dbReference type="PIRSF" id="PIRSF005355">
    <property type="entry name" value="UBIAD1"/>
    <property type="match status" value="1"/>
</dbReference>
<dbReference type="NCBIfam" id="TIGR00751">
    <property type="entry name" value="menA"/>
    <property type="match status" value="1"/>
</dbReference>
<dbReference type="CDD" id="cd13962">
    <property type="entry name" value="PT_UbiA_UBIAD1"/>
    <property type="match status" value="1"/>
</dbReference>
<keyword evidence="3 8" id="KW-1003">Cell membrane</keyword>
<comment type="catalytic activity">
    <reaction evidence="8">
        <text>an all-trans-polyprenyl diphosphate + 1,4-dihydroxy-2-naphthoate + H(+) = a 2-demethylmenaquinol + CO2 + diphosphate</text>
        <dbReference type="Rhea" id="RHEA:26478"/>
        <dbReference type="Rhea" id="RHEA-COMP:9563"/>
        <dbReference type="Rhea" id="RHEA-COMP:9564"/>
        <dbReference type="ChEBI" id="CHEBI:11173"/>
        <dbReference type="ChEBI" id="CHEBI:15378"/>
        <dbReference type="ChEBI" id="CHEBI:16526"/>
        <dbReference type="ChEBI" id="CHEBI:33019"/>
        <dbReference type="ChEBI" id="CHEBI:55437"/>
        <dbReference type="ChEBI" id="CHEBI:58914"/>
        <dbReference type="EC" id="2.5.1.74"/>
    </reaction>
</comment>
<dbReference type="InterPro" id="IPR004657">
    <property type="entry name" value="MenA"/>
</dbReference>
<comment type="similarity">
    <text evidence="8">Belongs to the MenA family. Type 1 subfamily.</text>
</comment>